<feature type="region of interest" description="Disordered" evidence="1">
    <location>
        <begin position="38"/>
        <end position="121"/>
    </location>
</feature>
<accession>A0A0J8S3J3</accession>
<evidence type="ECO:0000256" key="1">
    <source>
        <dbReference type="SAM" id="MobiDB-lite"/>
    </source>
</evidence>
<feature type="compositionally biased region" description="Basic and acidic residues" evidence="1">
    <location>
        <begin position="49"/>
        <end position="59"/>
    </location>
</feature>
<evidence type="ECO:0000313" key="3">
    <source>
        <dbReference type="Proteomes" id="UP000054563"/>
    </source>
</evidence>
<evidence type="ECO:0000313" key="2">
    <source>
        <dbReference type="EMBL" id="KMU91406.1"/>
    </source>
</evidence>
<reference evidence="3" key="1">
    <citation type="journal article" date="2010" name="Genome Res.">
        <title>Population genomic sequencing of Coccidioides fungi reveals recent hybridization and transposon control.</title>
        <authorList>
            <person name="Neafsey D.E."/>
            <person name="Barker B.M."/>
            <person name="Sharpton T.J."/>
            <person name="Stajich J.E."/>
            <person name="Park D.J."/>
            <person name="Whiston E."/>
            <person name="Hung C.-Y."/>
            <person name="McMahan C."/>
            <person name="White J."/>
            <person name="Sykes S."/>
            <person name="Heiman D."/>
            <person name="Young S."/>
            <person name="Zeng Q."/>
            <person name="Abouelleil A."/>
            <person name="Aftuck L."/>
            <person name="Bessette D."/>
            <person name="Brown A."/>
            <person name="FitzGerald M."/>
            <person name="Lui A."/>
            <person name="Macdonald J.P."/>
            <person name="Priest M."/>
            <person name="Orbach M.J."/>
            <person name="Galgiani J.N."/>
            <person name="Kirkland T.N."/>
            <person name="Cole G.T."/>
            <person name="Birren B.W."/>
            <person name="Henn M.R."/>
            <person name="Taylor J.W."/>
            <person name="Rounsley S.D."/>
        </authorList>
    </citation>
    <scope>NUCLEOTIDE SEQUENCE [LARGE SCALE GENOMIC DNA]</scope>
    <source>
        <strain evidence="3">H538.4</strain>
    </source>
</reference>
<protein>
    <submittedName>
        <fullName evidence="2">Uncharacterized protein</fullName>
    </submittedName>
</protein>
<dbReference type="EMBL" id="DS017035">
    <property type="protein sequence ID" value="KMU91406.1"/>
    <property type="molecule type" value="Genomic_DNA"/>
</dbReference>
<dbReference type="AlphaFoldDB" id="A0A0J8S3J3"/>
<dbReference type="Proteomes" id="UP000054563">
    <property type="component" value="Unassembled WGS sequence"/>
</dbReference>
<sequence>MDGCTVYIPKGKESRRAGCLRHECNDGDLTKHYSAEEKCPSSAQIVTGTKEDPWDKSPKDNWLTENAKPKNSAGCLEGSNHNRRRSRSTLDDPHTPSRSAWMAEPTTGTSTGRGTIQARSGGHSICCTSRTQIPLRWENLAGGLPARSLVLCASGVVAHLEVWGTRPLRPVNCERTGWPVDDWFNPHASRSPTLAASSDEDLTARIRPQPFPDPLQGSQSANPWSGTGIPWLVPLFDSGAQRALLKYKAKSGPLRGCCVETKQLTGGYFTQTGLRFVVHPLGSQATPPTHCPLSRRPSPSTF</sequence>
<proteinExistence type="predicted"/>
<organism evidence="2 3">
    <name type="scientific">Coccidioides immitis H538.4</name>
    <dbReference type="NCBI Taxonomy" id="396776"/>
    <lineage>
        <taxon>Eukaryota</taxon>
        <taxon>Fungi</taxon>
        <taxon>Dikarya</taxon>
        <taxon>Ascomycota</taxon>
        <taxon>Pezizomycotina</taxon>
        <taxon>Eurotiomycetes</taxon>
        <taxon>Eurotiomycetidae</taxon>
        <taxon>Onygenales</taxon>
        <taxon>Onygenaceae</taxon>
        <taxon>Coccidioides</taxon>
    </lineage>
</organism>
<feature type="compositionally biased region" description="Polar residues" evidence="1">
    <location>
        <begin position="106"/>
        <end position="118"/>
    </location>
</feature>
<gene>
    <name evidence="2" type="ORF">CIHG_09151</name>
</gene>
<dbReference type="VEuPathDB" id="FungiDB:CIHG_09151"/>
<name>A0A0J8S3J3_COCIT</name>